<evidence type="ECO:0000256" key="3">
    <source>
        <dbReference type="ARBA" id="ARBA00023242"/>
    </source>
</evidence>
<dbReference type="InterPro" id="IPR050224">
    <property type="entry name" value="TALE_homeobox"/>
</dbReference>
<keyword evidence="1 4" id="KW-0238">DNA-binding</keyword>
<evidence type="ECO:0000313" key="7">
    <source>
        <dbReference type="EMBL" id="EJK62369.1"/>
    </source>
</evidence>
<dbReference type="CDD" id="cd00086">
    <property type="entry name" value="homeodomain"/>
    <property type="match status" value="1"/>
</dbReference>
<dbReference type="SUPFAM" id="SSF46689">
    <property type="entry name" value="Homeodomain-like"/>
    <property type="match status" value="1"/>
</dbReference>
<organism evidence="7 8">
    <name type="scientific">Thalassiosira oceanica</name>
    <name type="common">Marine diatom</name>
    <dbReference type="NCBI Taxonomy" id="159749"/>
    <lineage>
        <taxon>Eukaryota</taxon>
        <taxon>Sar</taxon>
        <taxon>Stramenopiles</taxon>
        <taxon>Ochrophyta</taxon>
        <taxon>Bacillariophyta</taxon>
        <taxon>Coscinodiscophyceae</taxon>
        <taxon>Thalassiosirophycidae</taxon>
        <taxon>Thalassiosirales</taxon>
        <taxon>Thalassiosiraceae</taxon>
        <taxon>Thalassiosira</taxon>
    </lineage>
</organism>
<reference evidence="7 8" key="1">
    <citation type="journal article" date="2012" name="Genome Biol.">
        <title>Genome and low-iron response of an oceanic diatom adapted to chronic iron limitation.</title>
        <authorList>
            <person name="Lommer M."/>
            <person name="Specht M."/>
            <person name="Roy A.S."/>
            <person name="Kraemer L."/>
            <person name="Andreson R."/>
            <person name="Gutowska M.A."/>
            <person name="Wolf J."/>
            <person name="Bergner S.V."/>
            <person name="Schilhabel M.B."/>
            <person name="Klostermeier U.C."/>
            <person name="Beiko R.G."/>
            <person name="Rosenstiel P."/>
            <person name="Hippler M."/>
            <person name="Laroche J."/>
        </authorList>
    </citation>
    <scope>NUCLEOTIDE SEQUENCE [LARGE SCALE GENOMIC DNA]</scope>
    <source>
        <strain evidence="7 8">CCMP1005</strain>
    </source>
</reference>
<dbReference type="InterPro" id="IPR001356">
    <property type="entry name" value="HD"/>
</dbReference>
<comment type="subcellular location">
    <subcellularLocation>
        <location evidence="4">Nucleus</location>
    </subcellularLocation>
</comment>
<feature type="region of interest" description="Disordered" evidence="5">
    <location>
        <begin position="285"/>
        <end position="310"/>
    </location>
</feature>
<dbReference type="Gene3D" id="1.10.10.60">
    <property type="entry name" value="Homeodomain-like"/>
    <property type="match status" value="1"/>
</dbReference>
<evidence type="ECO:0000256" key="5">
    <source>
        <dbReference type="SAM" id="MobiDB-lite"/>
    </source>
</evidence>
<dbReference type="GO" id="GO:0003677">
    <property type="term" value="F:DNA binding"/>
    <property type="evidence" value="ECO:0007669"/>
    <property type="project" value="UniProtKB-UniRule"/>
</dbReference>
<dbReference type="OMA" id="EAVSYHC"/>
<feature type="region of interest" description="Disordered" evidence="5">
    <location>
        <begin position="1"/>
        <end position="22"/>
    </location>
</feature>
<evidence type="ECO:0000256" key="2">
    <source>
        <dbReference type="ARBA" id="ARBA00023155"/>
    </source>
</evidence>
<dbReference type="eggNOG" id="KOG0773">
    <property type="taxonomic scope" value="Eukaryota"/>
</dbReference>
<dbReference type="Proteomes" id="UP000266841">
    <property type="component" value="Unassembled WGS sequence"/>
</dbReference>
<evidence type="ECO:0000259" key="6">
    <source>
        <dbReference type="PROSITE" id="PS50071"/>
    </source>
</evidence>
<sequence>MNWMAKALTSGEPDNVASSSQPVDVEDIVLPPNFERLCWASETGNNGGGSNSFNPNVRIRQADFQRHLNEIMQNSALGTMPLQAGSKQANEMLISQAKMCSAEHLNKYNVVVRSKSGKGRNIGKPQKNDKSVEVYFERRVVARFRTQTDCARYLRATPEAVSYHCSKGGGLCNGLGIKPVHEPKDGSPMAYGLFEGSAQCRPKERPQLKPETVSILKDWLLDPEHMDNPYPNQPETEKLMKKTGLDKIQLKHWFNNARKRILKPLLKNGGKEACARYQMESKKRGSACSVSDNTLDGSKRRKRGSADSSASTLLASANAVKQEECSHPLGVMTRMPSNISAISHDSYSGEQSRTHSGSGSSMFSSSYNSFGCDGSSFHDSYNSMQQQRRQFCPNDSFSPRSDSYQDWGCSRNFGQVSDNFNQGPQDRDSSHCGNDDNARSNAIFKQQVANMAMSEASSAFTEMEAAFQRAKELKSQASNPDDDLACQEASAHAKKCQSTAMFKLKVSQKASDEASNAFELYQKTLARNLL</sequence>
<comment type="caution">
    <text evidence="7">The sequence shown here is derived from an EMBL/GenBank/DDBJ whole genome shotgun (WGS) entry which is preliminary data.</text>
</comment>
<dbReference type="GO" id="GO:0005634">
    <property type="term" value="C:nucleus"/>
    <property type="evidence" value="ECO:0007669"/>
    <property type="project" value="UniProtKB-SubCell"/>
</dbReference>
<name>K0SBP5_THAOC</name>
<feature type="compositionally biased region" description="Polar residues" evidence="5">
    <location>
        <begin position="341"/>
        <end position="355"/>
    </location>
</feature>
<feature type="region of interest" description="Disordered" evidence="5">
    <location>
        <begin position="415"/>
        <end position="437"/>
    </location>
</feature>
<evidence type="ECO:0000313" key="8">
    <source>
        <dbReference type="Proteomes" id="UP000266841"/>
    </source>
</evidence>
<feature type="DNA-binding region" description="Homeobox" evidence="4">
    <location>
        <begin position="201"/>
        <end position="265"/>
    </location>
</feature>
<gene>
    <name evidence="7" type="ORF">THAOC_17022</name>
</gene>
<dbReference type="OrthoDB" id="10056939at2759"/>
<keyword evidence="2 4" id="KW-0371">Homeobox</keyword>
<dbReference type="GO" id="GO:0006355">
    <property type="term" value="P:regulation of DNA-templated transcription"/>
    <property type="evidence" value="ECO:0007669"/>
    <property type="project" value="InterPro"/>
</dbReference>
<dbReference type="AlphaFoldDB" id="K0SBP5"/>
<dbReference type="InterPro" id="IPR009057">
    <property type="entry name" value="Homeodomain-like_sf"/>
</dbReference>
<evidence type="ECO:0000256" key="4">
    <source>
        <dbReference type="PROSITE-ProRule" id="PRU00108"/>
    </source>
</evidence>
<accession>K0SBP5</accession>
<keyword evidence="3 4" id="KW-0539">Nucleus</keyword>
<dbReference type="SMART" id="SM00389">
    <property type="entry name" value="HOX"/>
    <property type="match status" value="1"/>
</dbReference>
<feature type="compositionally biased region" description="Basic and acidic residues" evidence="5">
    <location>
        <begin position="425"/>
        <end position="437"/>
    </location>
</feature>
<dbReference type="InterPro" id="IPR008422">
    <property type="entry name" value="KN_HD"/>
</dbReference>
<dbReference type="PANTHER" id="PTHR11850">
    <property type="entry name" value="HOMEOBOX PROTEIN TRANSCRIPTION FACTORS"/>
    <property type="match status" value="1"/>
</dbReference>
<evidence type="ECO:0000256" key="1">
    <source>
        <dbReference type="ARBA" id="ARBA00023125"/>
    </source>
</evidence>
<keyword evidence="8" id="KW-1185">Reference proteome</keyword>
<dbReference type="EMBL" id="AGNL01018940">
    <property type="protein sequence ID" value="EJK62369.1"/>
    <property type="molecule type" value="Genomic_DNA"/>
</dbReference>
<dbReference type="Pfam" id="PF05920">
    <property type="entry name" value="Homeobox_KN"/>
    <property type="match status" value="1"/>
</dbReference>
<protein>
    <recommendedName>
        <fullName evidence="6">Homeobox domain-containing protein</fullName>
    </recommendedName>
</protein>
<feature type="compositionally biased region" description="Polar residues" evidence="5">
    <location>
        <begin position="415"/>
        <end position="424"/>
    </location>
</feature>
<dbReference type="PROSITE" id="PS50071">
    <property type="entry name" value="HOMEOBOX_2"/>
    <property type="match status" value="1"/>
</dbReference>
<feature type="domain" description="Homeobox" evidence="6">
    <location>
        <begin position="199"/>
        <end position="264"/>
    </location>
</feature>
<feature type="region of interest" description="Disordered" evidence="5">
    <location>
        <begin position="341"/>
        <end position="360"/>
    </location>
</feature>
<proteinExistence type="predicted"/>